<proteinExistence type="predicted"/>
<keyword evidence="1" id="KW-0812">Transmembrane</keyword>
<accession>A0A427TR75</accession>
<dbReference type="Pfam" id="PF11337">
    <property type="entry name" value="DUF3139"/>
    <property type="match status" value="1"/>
</dbReference>
<keyword evidence="1" id="KW-1133">Transmembrane helix</keyword>
<gene>
    <name evidence="2" type="ORF">EJA10_13665</name>
</gene>
<evidence type="ECO:0000313" key="3">
    <source>
        <dbReference type="Proteomes" id="UP000279911"/>
    </source>
</evidence>
<comment type="caution">
    <text evidence="2">The sequence shown here is derived from an EMBL/GenBank/DDBJ whole genome shotgun (WGS) entry which is preliminary data.</text>
</comment>
<feature type="transmembrane region" description="Helical" evidence="1">
    <location>
        <begin position="6"/>
        <end position="24"/>
    </location>
</feature>
<sequence length="136" mass="15810">MNKTWIILLGIIFIVIPAGFFYVLNFGNPIIRALADHKIPEYLHGKGYEADEIQEMNYVEPKHLINSDVFHGHYKVIFKDEPDLVYYYGIVKKDRSVKQFCEKEMPVEKSLLSSYTKHSEKSCIQSLENRGPIKNS</sequence>
<organism evidence="2 3">
    <name type="scientific">Mesobacillus subterraneus</name>
    <dbReference type="NCBI Taxonomy" id="285983"/>
    <lineage>
        <taxon>Bacteria</taxon>
        <taxon>Bacillati</taxon>
        <taxon>Bacillota</taxon>
        <taxon>Bacilli</taxon>
        <taxon>Bacillales</taxon>
        <taxon>Bacillaceae</taxon>
        <taxon>Mesobacillus</taxon>
    </lineage>
</organism>
<protein>
    <submittedName>
        <fullName evidence="2">DUF3139 domain-containing protein</fullName>
    </submittedName>
</protein>
<dbReference type="EMBL" id="RSFW01000014">
    <property type="protein sequence ID" value="RSD26889.1"/>
    <property type="molecule type" value="Genomic_DNA"/>
</dbReference>
<name>A0A427TR75_9BACI</name>
<dbReference type="RefSeq" id="WP_125480548.1">
    <property type="nucleotide sequence ID" value="NZ_RSFW01000014.1"/>
</dbReference>
<evidence type="ECO:0000313" key="2">
    <source>
        <dbReference type="EMBL" id="RSD26889.1"/>
    </source>
</evidence>
<keyword evidence="1" id="KW-0472">Membrane</keyword>
<dbReference type="AlphaFoldDB" id="A0A427TR75"/>
<dbReference type="InterPro" id="IPR021486">
    <property type="entry name" value="DUF3139"/>
</dbReference>
<reference evidence="3" key="1">
    <citation type="submission" date="2018-12" db="EMBL/GenBank/DDBJ databases">
        <title>Bacillus chawlae sp. nov., Bacillus glennii sp. nov., and Bacillus saganii sp. nov. Isolated from the Vehicle Assembly Building at Kennedy Space Center where the Viking Spacecraft were Assembled.</title>
        <authorList>
            <person name="Seuylemezian A."/>
            <person name="Vaishampayan P."/>
        </authorList>
    </citation>
    <scope>NUCLEOTIDE SEQUENCE [LARGE SCALE GENOMIC DNA]</scope>
    <source>
        <strain evidence="3">DSM 13966</strain>
    </source>
</reference>
<dbReference type="OrthoDB" id="2884721at2"/>
<evidence type="ECO:0000256" key="1">
    <source>
        <dbReference type="SAM" id="Phobius"/>
    </source>
</evidence>
<dbReference type="Proteomes" id="UP000279911">
    <property type="component" value="Unassembled WGS sequence"/>
</dbReference>